<keyword evidence="3" id="KW-0143">Chaperone</keyword>
<comment type="caution">
    <text evidence="4">The sequence shown here is derived from an EMBL/GenBank/DDBJ whole genome shotgun (WGS) entry which is preliminary data.</text>
</comment>
<evidence type="ECO:0000313" key="4">
    <source>
        <dbReference type="EMBL" id="MCX7568466.1"/>
    </source>
</evidence>
<keyword evidence="5" id="KW-1185">Reference proteome</keyword>
<dbReference type="InterPro" id="IPR009019">
    <property type="entry name" value="KH_sf_prok-type"/>
</dbReference>
<dbReference type="NCBIfam" id="NF001748">
    <property type="entry name" value="PRK00468.1"/>
    <property type="match status" value="1"/>
</dbReference>
<dbReference type="Gene3D" id="3.30.300.20">
    <property type="match status" value="1"/>
</dbReference>
<evidence type="ECO:0000313" key="5">
    <source>
        <dbReference type="Proteomes" id="UP001208017"/>
    </source>
</evidence>
<dbReference type="Proteomes" id="UP001208017">
    <property type="component" value="Unassembled WGS sequence"/>
</dbReference>
<dbReference type="SUPFAM" id="SSF54814">
    <property type="entry name" value="Prokaryotic type KH domain (KH-domain type II)"/>
    <property type="match status" value="1"/>
</dbReference>
<evidence type="ECO:0000256" key="1">
    <source>
        <dbReference type="ARBA" id="ARBA00022490"/>
    </source>
</evidence>
<comment type="subcellular location">
    <subcellularLocation>
        <location evidence="3">Cytoplasm</location>
    </subcellularLocation>
</comment>
<organism evidence="4 5">
    <name type="scientific">Tumebacillus lacus</name>
    <dbReference type="NCBI Taxonomy" id="2995335"/>
    <lineage>
        <taxon>Bacteria</taxon>
        <taxon>Bacillati</taxon>
        <taxon>Bacillota</taxon>
        <taxon>Bacilli</taxon>
        <taxon>Bacillales</taxon>
        <taxon>Alicyclobacillaceae</taxon>
        <taxon>Tumebacillus</taxon>
    </lineage>
</organism>
<dbReference type="EMBL" id="JAPMLT010000001">
    <property type="protein sequence ID" value="MCX7568466.1"/>
    <property type="molecule type" value="Genomic_DNA"/>
</dbReference>
<accession>A0ABT3WW75</accession>
<proteinExistence type="inferred from homology"/>
<dbReference type="PROSITE" id="PS50084">
    <property type="entry name" value="KH_TYPE_1"/>
    <property type="match status" value="1"/>
</dbReference>
<evidence type="ECO:0000256" key="2">
    <source>
        <dbReference type="ARBA" id="ARBA00022884"/>
    </source>
</evidence>
<dbReference type="CDD" id="cd22533">
    <property type="entry name" value="KH-II_YlqC-like"/>
    <property type="match status" value="1"/>
</dbReference>
<comment type="function">
    <text evidence="3">A probable RNA chaperone. Forms a complex with KhpB which binds to cellular RNA and controls its expression. Plays a role in peptidoglycan (PG) homeostasis and cell length regulation.</text>
</comment>
<evidence type="ECO:0000256" key="3">
    <source>
        <dbReference type="HAMAP-Rule" id="MF_00088"/>
    </source>
</evidence>
<dbReference type="InterPro" id="IPR015946">
    <property type="entry name" value="KH_dom-like_a/b"/>
</dbReference>
<dbReference type="InterPro" id="IPR020627">
    <property type="entry name" value="KhpA"/>
</dbReference>
<dbReference type="HAMAP" id="MF_00088">
    <property type="entry name" value="KhpA"/>
    <property type="match status" value="1"/>
</dbReference>
<reference evidence="4 5" key="1">
    <citation type="submission" date="2022-11" db="EMBL/GenBank/DDBJ databases">
        <title>Study of microbial diversity in lake waters.</title>
        <authorList>
            <person name="Zhang J."/>
        </authorList>
    </citation>
    <scope>NUCLEOTIDE SEQUENCE [LARGE SCALE GENOMIC DNA]</scope>
    <source>
        <strain evidence="4 5">DT12</strain>
    </source>
</reference>
<dbReference type="PANTHER" id="PTHR34654:SF1">
    <property type="entry name" value="RNA-BINDING PROTEIN KHPA"/>
    <property type="match status" value="1"/>
</dbReference>
<sequence length="76" mass="8098">MIPLIETIAKALVDQPDQVRVTEVSADDKNVVYELSVAPGDMGKIIGKQGRIAKALRAVVSAAALQGQKRVTIEIV</sequence>
<keyword evidence="1 3" id="KW-0963">Cytoplasm</keyword>
<name>A0ABT3WW75_9BACL</name>
<dbReference type="PANTHER" id="PTHR34654">
    <property type="entry name" value="UPF0109 PROTEIN SCO5592"/>
    <property type="match status" value="1"/>
</dbReference>
<keyword evidence="2 3" id="KW-0694">RNA-binding</keyword>
<comment type="similarity">
    <text evidence="3">Belongs to the KhpA RNA-binding protein family.</text>
</comment>
<keyword evidence="3" id="KW-0961">Cell wall biogenesis/degradation</keyword>
<gene>
    <name evidence="3" type="primary">khpA</name>
    <name evidence="4" type="ORF">OS242_00570</name>
</gene>
<comment type="subunit">
    <text evidence="3">Forms a complex with KhpB.</text>
</comment>
<protein>
    <recommendedName>
        <fullName evidence="3">RNA-binding protein KhpA</fullName>
    </recommendedName>
    <alternativeName>
        <fullName evidence="3">KH-domain protein A</fullName>
    </alternativeName>
</protein>
<dbReference type="Pfam" id="PF13083">
    <property type="entry name" value="KH_KhpA-B"/>
    <property type="match status" value="1"/>
</dbReference>
<keyword evidence="3" id="KW-0133">Cell shape</keyword>
<dbReference type="RefSeq" id="WP_267149711.1">
    <property type="nucleotide sequence ID" value="NZ_JAPMLT010000001.1"/>
</dbReference>